<protein>
    <submittedName>
        <fullName evidence="1">Uncharacterized protein</fullName>
    </submittedName>
</protein>
<evidence type="ECO:0000313" key="1">
    <source>
        <dbReference type="EMBL" id="OYR29999.1"/>
    </source>
</evidence>
<dbReference type="EMBL" id="NNRM01000006">
    <property type="protein sequence ID" value="OYR29999.1"/>
    <property type="molecule type" value="Genomic_DNA"/>
</dbReference>
<organism evidence="1 2">
    <name type="scientific">Brucella pseudogrignonensis</name>
    <dbReference type="NCBI Taxonomy" id="419475"/>
    <lineage>
        <taxon>Bacteria</taxon>
        <taxon>Pseudomonadati</taxon>
        <taxon>Pseudomonadota</taxon>
        <taxon>Alphaproteobacteria</taxon>
        <taxon>Hyphomicrobiales</taxon>
        <taxon>Brucellaceae</taxon>
        <taxon>Brucella/Ochrobactrum group</taxon>
        <taxon>Brucella</taxon>
    </lineage>
</organism>
<gene>
    <name evidence="1" type="ORF">CEV34_0499</name>
</gene>
<dbReference type="Proteomes" id="UP000216188">
    <property type="component" value="Unassembled WGS sequence"/>
</dbReference>
<evidence type="ECO:0000313" key="2">
    <source>
        <dbReference type="Proteomes" id="UP000216188"/>
    </source>
</evidence>
<dbReference type="AlphaFoldDB" id="A0A256GSB5"/>
<sequence>MAFHYFLLNKGLRSILVIWLTNSMDKQKPPGNPSGFELRLHQKQNC</sequence>
<reference evidence="1 2" key="1">
    <citation type="submission" date="2017-07" db="EMBL/GenBank/DDBJ databases">
        <title>Phylogenetic study on the rhizospheric bacterium Ochrobactrum sp. A44.</title>
        <authorList>
            <person name="Krzyzanowska D.M."/>
            <person name="Ossowicki A."/>
            <person name="Rajewska M."/>
            <person name="Maciag T."/>
            <person name="Kaczynski Z."/>
            <person name="Czerwicka M."/>
            <person name="Jafra S."/>
        </authorList>
    </citation>
    <scope>NUCLEOTIDE SEQUENCE [LARGE SCALE GENOMIC DNA]</scope>
    <source>
        <strain evidence="1 2">CCUG 30717</strain>
    </source>
</reference>
<keyword evidence="2" id="KW-1185">Reference proteome</keyword>
<comment type="caution">
    <text evidence="1">The sequence shown here is derived from an EMBL/GenBank/DDBJ whole genome shotgun (WGS) entry which is preliminary data.</text>
</comment>
<name>A0A256GSB5_9HYPH</name>
<proteinExistence type="predicted"/>
<accession>A0A256GSB5</accession>